<keyword evidence="2" id="KW-0997">Cell inner membrane</keyword>
<sequence>MDTKALYVTAVLIAAVSGGYYYYSGKGQKLDADSAQNMTYSAEGIHVVQTDENGNLHVRATVDHLEQDLKKDTSKLSNLNASMYENNQVNSTFYAKQAHGYEDNQKVVLTGEVKATKIGEQGQLVFLTDELTAYPKKRMLETEKQVTVTAPNASFISQGLNANLTTGEYEFSHIRGKYVPN</sequence>
<keyword evidence="3 6" id="KW-0812">Transmembrane</keyword>
<name>A0A4Q4GZE6_9GAMM</name>
<dbReference type="PANTHER" id="PTHR37481">
    <property type="entry name" value="LIPOPOLYSACCHARIDE EXPORT SYSTEM PROTEIN LPTC"/>
    <property type="match status" value="1"/>
</dbReference>
<dbReference type="InterPro" id="IPR010664">
    <property type="entry name" value="LipoPS_assembly_LptC-rel"/>
</dbReference>
<gene>
    <name evidence="7" type="primary">lptC</name>
    <name evidence="7" type="ORF">G0028_08205</name>
</gene>
<evidence type="ECO:0000313" key="7">
    <source>
        <dbReference type="EMBL" id="QOW45876.1"/>
    </source>
</evidence>
<dbReference type="Gene3D" id="2.60.450.10">
    <property type="entry name" value="Lipopolysaccharide (LPS) transport protein A like domain"/>
    <property type="match status" value="1"/>
</dbReference>
<reference evidence="7 8" key="1">
    <citation type="submission" date="2020-02" db="EMBL/GenBank/DDBJ databases">
        <title>Tigecycline-resistant Acinetobacter species from pigs and migratory birds.</title>
        <authorList>
            <person name="Chen C."/>
            <person name="Sun J."/>
            <person name="Liao X.-P."/>
            <person name="Liu Y.-H."/>
        </authorList>
    </citation>
    <scope>NUCLEOTIDE SEQUENCE [LARGE SCALE GENOMIC DNA]</scope>
    <source>
        <strain evidence="7 8">YH12207_T</strain>
    </source>
</reference>
<dbReference type="GO" id="GO:0017089">
    <property type="term" value="F:glycolipid transfer activity"/>
    <property type="evidence" value="ECO:0007669"/>
    <property type="project" value="TreeGrafter"/>
</dbReference>
<dbReference type="GO" id="GO:0005886">
    <property type="term" value="C:plasma membrane"/>
    <property type="evidence" value="ECO:0007669"/>
    <property type="project" value="InterPro"/>
</dbReference>
<evidence type="ECO:0000256" key="3">
    <source>
        <dbReference type="ARBA" id="ARBA00022692"/>
    </source>
</evidence>
<accession>A0A4Q4GZE6</accession>
<dbReference type="Pfam" id="PF06835">
    <property type="entry name" value="LptC"/>
    <property type="match status" value="1"/>
</dbReference>
<proteinExistence type="predicted"/>
<dbReference type="NCBIfam" id="TIGR04409">
    <property type="entry name" value="LptC_YrbK"/>
    <property type="match status" value="1"/>
</dbReference>
<evidence type="ECO:0000256" key="5">
    <source>
        <dbReference type="ARBA" id="ARBA00023136"/>
    </source>
</evidence>
<dbReference type="InterPro" id="IPR026265">
    <property type="entry name" value="LptC"/>
</dbReference>
<dbReference type="InterPro" id="IPR052363">
    <property type="entry name" value="LPS_export_LptC"/>
</dbReference>
<dbReference type="GO" id="GO:0015221">
    <property type="term" value="F:lipopolysaccharide transmembrane transporter activity"/>
    <property type="evidence" value="ECO:0007669"/>
    <property type="project" value="InterPro"/>
</dbReference>
<keyword evidence="8" id="KW-1185">Reference proteome</keyword>
<evidence type="ECO:0000313" key="8">
    <source>
        <dbReference type="Proteomes" id="UP000593966"/>
    </source>
</evidence>
<evidence type="ECO:0000256" key="1">
    <source>
        <dbReference type="ARBA" id="ARBA00022475"/>
    </source>
</evidence>
<keyword evidence="1" id="KW-1003">Cell membrane</keyword>
<feature type="transmembrane region" description="Helical" evidence="6">
    <location>
        <begin position="6"/>
        <end position="23"/>
    </location>
</feature>
<keyword evidence="4 6" id="KW-1133">Transmembrane helix</keyword>
<keyword evidence="5 6" id="KW-0472">Membrane</keyword>
<protein>
    <submittedName>
        <fullName evidence="7">LPS export ABC transporter periplasmic protein LptC</fullName>
    </submittedName>
</protein>
<dbReference type="Proteomes" id="UP000593966">
    <property type="component" value="Chromosome"/>
</dbReference>
<dbReference type="RefSeq" id="WP_130073786.1">
    <property type="nucleotide sequence ID" value="NZ_CP048659.1"/>
</dbReference>
<dbReference type="EMBL" id="CP048659">
    <property type="protein sequence ID" value="QOW45876.1"/>
    <property type="molecule type" value="Genomic_DNA"/>
</dbReference>
<evidence type="ECO:0000256" key="4">
    <source>
        <dbReference type="ARBA" id="ARBA00022989"/>
    </source>
</evidence>
<dbReference type="OrthoDB" id="6717529at2"/>
<dbReference type="PANTHER" id="PTHR37481:SF1">
    <property type="entry name" value="LIPOPOLYSACCHARIDE EXPORT SYSTEM PROTEIN LPTC"/>
    <property type="match status" value="1"/>
</dbReference>
<dbReference type="AlphaFoldDB" id="A0A4Q4GZE6"/>
<evidence type="ECO:0000256" key="2">
    <source>
        <dbReference type="ARBA" id="ARBA00022519"/>
    </source>
</evidence>
<organism evidence="7 8">
    <name type="scientific">Acinetobacter piscicola</name>
    <dbReference type="NCBI Taxonomy" id="2006115"/>
    <lineage>
        <taxon>Bacteria</taxon>
        <taxon>Pseudomonadati</taxon>
        <taxon>Pseudomonadota</taxon>
        <taxon>Gammaproteobacteria</taxon>
        <taxon>Moraxellales</taxon>
        <taxon>Moraxellaceae</taxon>
        <taxon>Acinetobacter</taxon>
    </lineage>
</organism>
<evidence type="ECO:0000256" key="6">
    <source>
        <dbReference type="SAM" id="Phobius"/>
    </source>
</evidence>
<dbReference type="GO" id="GO:0030288">
    <property type="term" value="C:outer membrane-bounded periplasmic space"/>
    <property type="evidence" value="ECO:0007669"/>
    <property type="project" value="TreeGrafter"/>
</dbReference>